<dbReference type="PANTHER" id="PTHR24228">
    <property type="entry name" value="B2 BRADYKININ RECEPTOR/ANGIOTENSIN II RECEPTOR"/>
    <property type="match status" value="1"/>
</dbReference>
<evidence type="ECO:0000256" key="1">
    <source>
        <dbReference type="ARBA" id="ARBA00004651"/>
    </source>
</evidence>
<evidence type="ECO:0000256" key="8">
    <source>
        <dbReference type="ARBA" id="ARBA00023224"/>
    </source>
</evidence>
<evidence type="ECO:0000256" key="6">
    <source>
        <dbReference type="ARBA" id="ARBA00023136"/>
    </source>
</evidence>
<dbReference type="PANTHER" id="PTHR24228:SF59">
    <property type="entry name" value="NEUROPEPTIDE RECEPTOR 15"/>
    <property type="match status" value="1"/>
</dbReference>
<gene>
    <name evidence="11" type="ORF">BV898_03130</name>
</gene>
<evidence type="ECO:0000256" key="3">
    <source>
        <dbReference type="ARBA" id="ARBA00022692"/>
    </source>
</evidence>
<feature type="transmembrane region" description="Helical" evidence="9">
    <location>
        <begin position="250"/>
        <end position="272"/>
    </location>
</feature>
<evidence type="ECO:0000256" key="2">
    <source>
        <dbReference type="ARBA" id="ARBA00022475"/>
    </source>
</evidence>
<dbReference type="CDD" id="cd00637">
    <property type="entry name" value="7tm_classA_rhodopsin-like"/>
    <property type="match status" value="1"/>
</dbReference>
<evidence type="ECO:0000256" key="7">
    <source>
        <dbReference type="ARBA" id="ARBA00023170"/>
    </source>
</evidence>
<evidence type="ECO:0000256" key="5">
    <source>
        <dbReference type="ARBA" id="ARBA00023040"/>
    </source>
</evidence>
<keyword evidence="7" id="KW-0675">Receptor</keyword>
<feature type="transmembrane region" description="Helical" evidence="9">
    <location>
        <begin position="123"/>
        <end position="145"/>
    </location>
</feature>
<feature type="transmembrane region" description="Helical" evidence="9">
    <location>
        <begin position="6"/>
        <end position="32"/>
    </location>
</feature>
<protein>
    <recommendedName>
        <fullName evidence="10">G-protein coupled receptors family 1 profile domain-containing protein</fullName>
    </recommendedName>
</protein>
<feature type="transmembrane region" description="Helical" evidence="9">
    <location>
        <begin position="179"/>
        <end position="198"/>
    </location>
</feature>
<keyword evidence="3 9" id="KW-0812">Transmembrane</keyword>
<name>A0A1W0X6Q7_HYPEX</name>
<dbReference type="EMBL" id="MTYJ01000014">
    <property type="protein sequence ID" value="OQV23084.1"/>
    <property type="molecule type" value="Genomic_DNA"/>
</dbReference>
<accession>A0A1W0X6Q7</accession>
<evidence type="ECO:0000313" key="12">
    <source>
        <dbReference type="Proteomes" id="UP000192578"/>
    </source>
</evidence>
<dbReference type="OrthoDB" id="9444602at2759"/>
<sequence>MQGALIGYLVTALTLAFFGAVLNVLLLAALTVHQPLRETSGRALLIHCILMDFYITTIGVPIVSITLFLGPTHILPRYFCKYQPIYIYMPAAVGVLASSLLAIHRLIATVWPQTFAAVSNSRVITALIVLPWIVAGSTTIFPTVLNIGPEFVPSNNMGGCEFARAPESAFDMVSAVLDFIVPTIVMGMCYGIVLVKTYRAVRINRGNRTRQRRFEISRTLFLSFLWHTVCIYPTLVVVTCFPETLVKNPYFYLAVSWLPNSFSFVNPIFFLASSRMFQDGIKEFLQCHWYRAAPVHPALDEAGDEMSMVGVGCSWKQIRRRSCPTP</sequence>
<evidence type="ECO:0000256" key="4">
    <source>
        <dbReference type="ARBA" id="ARBA00022989"/>
    </source>
</evidence>
<dbReference type="InterPro" id="IPR000276">
    <property type="entry name" value="GPCR_Rhodpsn"/>
</dbReference>
<evidence type="ECO:0000256" key="9">
    <source>
        <dbReference type="SAM" id="Phobius"/>
    </source>
</evidence>
<dbReference type="Gene3D" id="1.20.1070.10">
    <property type="entry name" value="Rhodopsin 7-helix transmembrane proteins"/>
    <property type="match status" value="1"/>
</dbReference>
<feature type="transmembrane region" description="Helical" evidence="9">
    <location>
        <begin position="219"/>
        <end position="238"/>
    </location>
</feature>
<dbReference type="InterPro" id="IPR017452">
    <property type="entry name" value="GPCR_Rhodpsn_7TM"/>
</dbReference>
<keyword evidence="2" id="KW-1003">Cell membrane</keyword>
<comment type="caution">
    <text evidence="11">The sequence shown here is derived from an EMBL/GenBank/DDBJ whole genome shotgun (WGS) entry which is preliminary data.</text>
</comment>
<dbReference type="Pfam" id="PF00001">
    <property type="entry name" value="7tm_1"/>
    <property type="match status" value="1"/>
</dbReference>
<keyword evidence="6 9" id="KW-0472">Membrane</keyword>
<organism evidence="11 12">
    <name type="scientific">Hypsibius exemplaris</name>
    <name type="common">Freshwater tardigrade</name>
    <dbReference type="NCBI Taxonomy" id="2072580"/>
    <lineage>
        <taxon>Eukaryota</taxon>
        <taxon>Metazoa</taxon>
        <taxon>Ecdysozoa</taxon>
        <taxon>Tardigrada</taxon>
        <taxon>Eutardigrada</taxon>
        <taxon>Parachela</taxon>
        <taxon>Hypsibioidea</taxon>
        <taxon>Hypsibiidae</taxon>
        <taxon>Hypsibius</taxon>
    </lineage>
</organism>
<keyword evidence="12" id="KW-1185">Reference proteome</keyword>
<dbReference type="SUPFAM" id="SSF81321">
    <property type="entry name" value="Family A G protein-coupled receptor-like"/>
    <property type="match status" value="1"/>
</dbReference>
<keyword evidence="4 9" id="KW-1133">Transmembrane helix</keyword>
<dbReference type="AlphaFoldDB" id="A0A1W0X6Q7"/>
<comment type="subcellular location">
    <subcellularLocation>
        <location evidence="1">Cell membrane</location>
        <topology evidence="1">Multi-pass membrane protein</topology>
    </subcellularLocation>
</comment>
<feature type="transmembrane region" description="Helical" evidence="9">
    <location>
        <begin position="85"/>
        <end position="103"/>
    </location>
</feature>
<feature type="domain" description="G-protein coupled receptors family 1 profile" evidence="10">
    <location>
        <begin position="22"/>
        <end position="270"/>
    </location>
</feature>
<feature type="transmembrane region" description="Helical" evidence="9">
    <location>
        <begin position="44"/>
        <end position="65"/>
    </location>
</feature>
<dbReference type="Proteomes" id="UP000192578">
    <property type="component" value="Unassembled WGS sequence"/>
</dbReference>
<keyword evidence="5" id="KW-0297">G-protein coupled receptor</keyword>
<proteinExistence type="predicted"/>
<reference evidence="12" key="1">
    <citation type="submission" date="2017-01" db="EMBL/GenBank/DDBJ databases">
        <title>Comparative genomics of anhydrobiosis in the tardigrade Hypsibius dujardini.</title>
        <authorList>
            <person name="Yoshida Y."/>
            <person name="Koutsovoulos G."/>
            <person name="Laetsch D."/>
            <person name="Stevens L."/>
            <person name="Kumar S."/>
            <person name="Horikawa D."/>
            <person name="Ishino K."/>
            <person name="Komine S."/>
            <person name="Tomita M."/>
            <person name="Blaxter M."/>
            <person name="Arakawa K."/>
        </authorList>
    </citation>
    <scope>NUCLEOTIDE SEQUENCE [LARGE SCALE GENOMIC DNA]</scope>
    <source>
        <strain evidence="12">Z151</strain>
    </source>
</reference>
<evidence type="ECO:0000313" key="11">
    <source>
        <dbReference type="EMBL" id="OQV23084.1"/>
    </source>
</evidence>
<dbReference type="PRINTS" id="PR00237">
    <property type="entry name" value="GPCRRHODOPSN"/>
</dbReference>
<keyword evidence="8" id="KW-0807">Transducer</keyword>
<dbReference type="GO" id="GO:0004930">
    <property type="term" value="F:G protein-coupled receptor activity"/>
    <property type="evidence" value="ECO:0007669"/>
    <property type="project" value="UniProtKB-KW"/>
</dbReference>
<evidence type="ECO:0000259" key="10">
    <source>
        <dbReference type="PROSITE" id="PS50262"/>
    </source>
</evidence>
<dbReference type="GO" id="GO:0005886">
    <property type="term" value="C:plasma membrane"/>
    <property type="evidence" value="ECO:0007669"/>
    <property type="project" value="UniProtKB-SubCell"/>
</dbReference>
<dbReference type="PROSITE" id="PS50262">
    <property type="entry name" value="G_PROTEIN_RECEP_F1_2"/>
    <property type="match status" value="1"/>
</dbReference>